<evidence type="ECO:0000256" key="3">
    <source>
        <dbReference type="ARBA" id="ARBA00020392"/>
    </source>
</evidence>
<dbReference type="GO" id="GO:0005886">
    <property type="term" value="C:plasma membrane"/>
    <property type="evidence" value="ECO:0007669"/>
    <property type="project" value="UniProtKB-SubCell"/>
</dbReference>
<keyword evidence="6" id="KW-0145">Chemotaxis</keyword>
<evidence type="ECO:0000256" key="10">
    <source>
        <dbReference type="ARBA" id="ARBA00023225"/>
    </source>
</evidence>
<accession>A0A7G1G8V0</accession>
<dbReference type="GO" id="GO:0006935">
    <property type="term" value="P:chemotaxis"/>
    <property type="evidence" value="ECO:0007669"/>
    <property type="project" value="UniProtKB-KW"/>
</dbReference>
<dbReference type="AlphaFoldDB" id="A0A7G1G8V0"/>
<dbReference type="InterPro" id="IPR012823">
    <property type="entry name" value="Flagell_FliJ"/>
</dbReference>
<organism evidence="11 12">
    <name type="scientific">Tepiditoga spiralis</name>
    <dbReference type="NCBI Taxonomy" id="2108365"/>
    <lineage>
        <taxon>Bacteria</taxon>
        <taxon>Thermotogati</taxon>
        <taxon>Thermotogota</taxon>
        <taxon>Thermotogae</taxon>
        <taxon>Petrotogales</taxon>
        <taxon>Petrotogaceae</taxon>
        <taxon>Tepiditoga</taxon>
    </lineage>
</organism>
<dbReference type="GO" id="GO:0071973">
    <property type="term" value="P:bacterial-type flagellum-dependent cell motility"/>
    <property type="evidence" value="ECO:0007669"/>
    <property type="project" value="InterPro"/>
</dbReference>
<keyword evidence="8" id="KW-0653">Protein transport</keyword>
<evidence type="ECO:0000256" key="5">
    <source>
        <dbReference type="ARBA" id="ARBA00022475"/>
    </source>
</evidence>
<comment type="similarity">
    <text evidence="2">Belongs to the FliJ family.</text>
</comment>
<evidence type="ECO:0000256" key="6">
    <source>
        <dbReference type="ARBA" id="ARBA00022500"/>
    </source>
</evidence>
<reference evidence="11 12" key="1">
    <citation type="submission" date="2018-06" db="EMBL/GenBank/DDBJ databases">
        <title>Genome sequencing of Oceanotoga sp. sy52.</title>
        <authorList>
            <person name="Mori K."/>
        </authorList>
    </citation>
    <scope>NUCLEOTIDE SEQUENCE [LARGE SCALE GENOMIC DNA]</scope>
    <source>
        <strain evidence="12">sy52</strain>
    </source>
</reference>
<dbReference type="InParanoid" id="A0A7G1G8V0"/>
<name>A0A7G1G8V0_9BACT</name>
<comment type="subcellular location">
    <subcellularLocation>
        <location evidence="1">Cell membrane</location>
        <topology evidence="1">Peripheral membrane protein</topology>
        <orientation evidence="1">Cytoplasmic side</orientation>
    </subcellularLocation>
</comment>
<dbReference type="NCBIfam" id="TIGR02473">
    <property type="entry name" value="flagell_FliJ"/>
    <property type="match status" value="1"/>
</dbReference>
<evidence type="ECO:0000256" key="8">
    <source>
        <dbReference type="ARBA" id="ARBA00022927"/>
    </source>
</evidence>
<keyword evidence="12" id="KW-1185">Reference proteome</keyword>
<dbReference type="FunCoup" id="A0A7G1G8V0">
    <property type="interactions" value="37"/>
</dbReference>
<evidence type="ECO:0000256" key="9">
    <source>
        <dbReference type="ARBA" id="ARBA00023136"/>
    </source>
</evidence>
<keyword evidence="9" id="KW-0472">Membrane</keyword>
<dbReference type="EMBL" id="AP018712">
    <property type="protein sequence ID" value="BBE31397.1"/>
    <property type="molecule type" value="Genomic_DNA"/>
</dbReference>
<evidence type="ECO:0000256" key="4">
    <source>
        <dbReference type="ARBA" id="ARBA00022448"/>
    </source>
</evidence>
<dbReference type="GO" id="GO:0044781">
    <property type="term" value="P:bacterial-type flagellum organization"/>
    <property type="evidence" value="ECO:0007669"/>
    <property type="project" value="UniProtKB-KW"/>
</dbReference>
<dbReference type="GO" id="GO:0015031">
    <property type="term" value="P:protein transport"/>
    <property type="evidence" value="ECO:0007669"/>
    <property type="project" value="UniProtKB-KW"/>
</dbReference>
<keyword evidence="4" id="KW-0813">Transport</keyword>
<evidence type="ECO:0000256" key="2">
    <source>
        <dbReference type="ARBA" id="ARBA00010004"/>
    </source>
</evidence>
<dbReference type="Gene3D" id="1.10.287.1700">
    <property type="match status" value="1"/>
</dbReference>
<keyword evidence="10" id="KW-1006">Bacterial flagellum protein export</keyword>
<evidence type="ECO:0000256" key="1">
    <source>
        <dbReference type="ARBA" id="ARBA00004413"/>
    </source>
</evidence>
<protein>
    <recommendedName>
        <fullName evidence="3">Flagellar FliJ protein</fullName>
    </recommendedName>
</protein>
<gene>
    <name evidence="11" type="ORF">OSSY52_15380</name>
</gene>
<dbReference type="Pfam" id="PF02050">
    <property type="entry name" value="FliJ"/>
    <property type="match status" value="1"/>
</dbReference>
<keyword evidence="5" id="KW-1003">Cell membrane</keyword>
<dbReference type="RefSeq" id="WP_190613908.1">
    <property type="nucleotide sequence ID" value="NZ_AP018712.1"/>
</dbReference>
<dbReference type="Proteomes" id="UP000516361">
    <property type="component" value="Chromosome"/>
</dbReference>
<dbReference type="GO" id="GO:0009288">
    <property type="term" value="C:bacterial-type flagellum"/>
    <property type="evidence" value="ECO:0007669"/>
    <property type="project" value="InterPro"/>
</dbReference>
<dbReference type="KEGG" id="ocy:OSSY52_15380"/>
<evidence type="ECO:0000256" key="7">
    <source>
        <dbReference type="ARBA" id="ARBA00022795"/>
    </source>
</evidence>
<keyword evidence="7" id="KW-1005">Bacterial flagellum biogenesis</keyword>
<dbReference type="InterPro" id="IPR053716">
    <property type="entry name" value="Flag_assembly_chemotaxis_eff"/>
</dbReference>
<evidence type="ECO:0000313" key="12">
    <source>
        <dbReference type="Proteomes" id="UP000516361"/>
    </source>
</evidence>
<evidence type="ECO:0000313" key="11">
    <source>
        <dbReference type="EMBL" id="BBE31397.1"/>
    </source>
</evidence>
<sequence>MKFIFNLQRLMDLRKKFEEMAKDEFKKKVKERIEVEEQIEQIDKKIDGFVSSFNNELTYSVSPMRFKQLIEYREYLKKERVKLIKLYQIKLREEESAREDYLEAKKEKDILDKLKQRKLENYNYEMKLSEIKELDEIAQKMYVQKNKEK</sequence>
<proteinExistence type="inferred from homology"/>